<keyword evidence="4" id="KW-1185">Reference proteome</keyword>
<protein>
    <submittedName>
        <fullName evidence="3">Mu transposase/integrase</fullName>
    </submittedName>
</protein>
<evidence type="ECO:0000313" key="3">
    <source>
        <dbReference type="EMBL" id="AFZ22243.1"/>
    </source>
</evidence>
<geneLocation type="plasmid" evidence="3 4">
    <name>pMIC7113.04</name>
</geneLocation>
<dbReference type="Gene3D" id="3.30.420.10">
    <property type="entry name" value="Ribonuclease H-like superfamily/Ribonuclease H"/>
    <property type="match status" value="1"/>
</dbReference>
<evidence type="ECO:0000259" key="2">
    <source>
        <dbReference type="PROSITE" id="PS50994"/>
    </source>
</evidence>
<name>K9WPY7_9CYAN</name>
<feature type="region of interest" description="Disordered" evidence="1">
    <location>
        <begin position="622"/>
        <end position="732"/>
    </location>
</feature>
<accession>K9WPY7</accession>
<gene>
    <name evidence="3" type="ORF">Mic7113_6679</name>
</gene>
<dbReference type="InterPro" id="IPR012337">
    <property type="entry name" value="RNaseH-like_sf"/>
</dbReference>
<dbReference type="GO" id="GO:0015074">
    <property type="term" value="P:DNA integration"/>
    <property type="evidence" value="ECO:0007669"/>
    <property type="project" value="InterPro"/>
</dbReference>
<feature type="domain" description="Integrase catalytic" evidence="2">
    <location>
        <begin position="267"/>
        <end position="472"/>
    </location>
</feature>
<sequence length="732" mass="83075">MGEIENPMTRISLRKGLHLAWQGREYVIEQCLTTGEVLLQDVLTNHLSSLKATALTQLLVQGELEFIEIEATRGKQSYSQKGYISADFTQLPSELREESKRRYRYIERVLSNNILKRTALNLKPIIDQVALEIEDSQPPSWLTLWRWLKDYEASGRDIRSLVPKYVSKGNRQPRLNPEVRKIISKAIEQVYLKPSQASGTDVYERVIIEINQSNRLRETIGQDSLEIPNIAAIYRAIRQLDPYVKAVGRYGKRIASQMYDPVQKGPHPLRPLERVEIDHTKLPLFVVDTQTRMPIGTPWLTSAIDKYSGVVLGYYASFEPPSYLSVMQCLLHAIRPKNYLHSQFKSVENTWDTYGLPEVIVVDNGKEFYSTHFEDACLQLGIVIQYSPPKMPWYKSAIERYFGALNSQLLSDAPGKTFSNFLQLSDYDPKKNAVISFEALQEILHIFIVDIHNQSSHPELKSPRFKVWELAITEWTPALPPSNQELKVLMGGITTRKVSRRGVEFEGLLYNSSELARLRSNHQSTEKATVKYDPTDLSCIYVLDPTTHQFLEVPALSLEYTKGLTLWQHQVVKQLARQEAETVDIVALSLAKEKIQLIVEREWNSSKKGRTRTAMARWLGIGRSGSGECSQSQETFDSSSQPHSISGLSDLGSTHNPNPAQESLSSPERPQTSQPKSRRRSSTNTGDKKVNSAAQPENRDTSTDNWQPDLSGWDVSIGLPTYLSETEPDADR</sequence>
<reference evidence="3 4" key="1">
    <citation type="submission" date="2012-06" db="EMBL/GenBank/DDBJ databases">
        <title>Finished plasmid 4 of genome of Microcoleus sp. PCC 7113.</title>
        <authorList>
            <consortium name="US DOE Joint Genome Institute"/>
            <person name="Gugger M."/>
            <person name="Coursin T."/>
            <person name="Rippka R."/>
            <person name="Tandeau De Marsac N."/>
            <person name="Huntemann M."/>
            <person name="Wei C.-L."/>
            <person name="Han J."/>
            <person name="Detter J.C."/>
            <person name="Han C."/>
            <person name="Tapia R."/>
            <person name="Chen A."/>
            <person name="Kyrpides N."/>
            <person name="Mavromatis K."/>
            <person name="Markowitz V."/>
            <person name="Szeto E."/>
            <person name="Ivanova N."/>
            <person name="Pagani I."/>
            <person name="Pati A."/>
            <person name="Goodwin L."/>
            <person name="Nordberg H.P."/>
            <person name="Cantor M.N."/>
            <person name="Hua S.X."/>
            <person name="Woyke T."/>
            <person name="Kerfeld C.A."/>
        </authorList>
    </citation>
    <scope>NUCLEOTIDE SEQUENCE [LARGE SCALE GENOMIC DNA]</scope>
    <source>
        <strain evidence="3 4">PCC 7113</strain>
        <plasmid evidence="3 4">pMIC7113.04</plasmid>
    </source>
</reference>
<proteinExistence type="predicted"/>
<evidence type="ECO:0000256" key="1">
    <source>
        <dbReference type="SAM" id="MobiDB-lite"/>
    </source>
</evidence>
<keyword evidence="3" id="KW-0614">Plasmid</keyword>
<dbReference type="SUPFAM" id="SSF53098">
    <property type="entry name" value="Ribonuclease H-like"/>
    <property type="match status" value="1"/>
</dbReference>
<dbReference type="InterPro" id="IPR036397">
    <property type="entry name" value="RNaseH_sf"/>
</dbReference>
<feature type="compositionally biased region" description="Polar residues" evidence="1">
    <location>
        <begin position="627"/>
        <end position="675"/>
    </location>
</feature>
<dbReference type="GO" id="GO:0003676">
    <property type="term" value="F:nucleic acid binding"/>
    <property type="evidence" value="ECO:0007669"/>
    <property type="project" value="InterPro"/>
</dbReference>
<dbReference type="HOGENOM" id="CLU_017991_1_0_3"/>
<dbReference type="PATRIC" id="fig|1173027.3.peg.7392"/>
<dbReference type="EMBL" id="CP003634">
    <property type="protein sequence ID" value="AFZ22243.1"/>
    <property type="molecule type" value="Genomic_DNA"/>
</dbReference>
<dbReference type="Pfam" id="PF09299">
    <property type="entry name" value="Mu-transpos_C"/>
    <property type="match status" value="1"/>
</dbReference>
<evidence type="ECO:0000313" key="4">
    <source>
        <dbReference type="Proteomes" id="UP000010471"/>
    </source>
</evidence>
<dbReference type="InterPro" id="IPR001584">
    <property type="entry name" value="Integrase_cat-core"/>
</dbReference>
<dbReference type="KEGG" id="mic:Mic7113_6679"/>
<dbReference type="Proteomes" id="UP000010471">
    <property type="component" value="Plasmid pMIC7113.04"/>
</dbReference>
<organism evidence="3 4">
    <name type="scientific">Allocoleopsis franciscana PCC 7113</name>
    <dbReference type="NCBI Taxonomy" id="1173027"/>
    <lineage>
        <taxon>Bacteria</taxon>
        <taxon>Bacillati</taxon>
        <taxon>Cyanobacteriota</taxon>
        <taxon>Cyanophyceae</taxon>
        <taxon>Coleofasciculales</taxon>
        <taxon>Coleofasciculaceae</taxon>
        <taxon>Allocoleopsis</taxon>
        <taxon>Allocoleopsis franciscana</taxon>
    </lineage>
</organism>
<dbReference type="PROSITE" id="PS50994">
    <property type="entry name" value="INTEGRASE"/>
    <property type="match status" value="1"/>
</dbReference>
<dbReference type="AlphaFoldDB" id="K9WPY7"/>
<dbReference type="InterPro" id="IPR015378">
    <property type="entry name" value="Transposase-like_Mu_C"/>
</dbReference>